<keyword evidence="3" id="KW-1185">Reference proteome</keyword>
<sequence>MEVPSPSCNAAHRGSQPSPAQNLYTGGGCEVDPDAAAAVLPAVVVAVVL</sequence>
<feature type="region of interest" description="Disordered" evidence="1">
    <location>
        <begin position="1"/>
        <end position="21"/>
    </location>
</feature>
<evidence type="ECO:0000313" key="3">
    <source>
        <dbReference type="Proteomes" id="UP000265520"/>
    </source>
</evidence>
<feature type="non-terminal residue" evidence="2">
    <location>
        <position position="49"/>
    </location>
</feature>
<organism evidence="2 3">
    <name type="scientific">Trifolium medium</name>
    <dbReference type="NCBI Taxonomy" id="97028"/>
    <lineage>
        <taxon>Eukaryota</taxon>
        <taxon>Viridiplantae</taxon>
        <taxon>Streptophyta</taxon>
        <taxon>Embryophyta</taxon>
        <taxon>Tracheophyta</taxon>
        <taxon>Spermatophyta</taxon>
        <taxon>Magnoliopsida</taxon>
        <taxon>eudicotyledons</taxon>
        <taxon>Gunneridae</taxon>
        <taxon>Pentapetalae</taxon>
        <taxon>rosids</taxon>
        <taxon>fabids</taxon>
        <taxon>Fabales</taxon>
        <taxon>Fabaceae</taxon>
        <taxon>Papilionoideae</taxon>
        <taxon>50 kb inversion clade</taxon>
        <taxon>NPAAA clade</taxon>
        <taxon>Hologalegina</taxon>
        <taxon>IRL clade</taxon>
        <taxon>Trifolieae</taxon>
        <taxon>Trifolium</taxon>
    </lineage>
</organism>
<dbReference type="AlphaFoldDB" id="A0A392VUR9"/>
<proteinExistence type="predicted"/>
<name>A0A392VUR9_9FABA</name>
<reference evidence="2 3" key="1">
    <citation type="journal article" date="2018" name="Front. Plant Sci.">
        <title>Red Clover (Trifolium pratense) and Zigzag Clover (T. medium) - A Picture of Genomic Similarities and Differences.</title>
        <authorList>
            <person name="Dluhosova J."/>
            <person name="Istvanek J."/>
            <person name="Nedelnik J."/>
            <person name="Repkova J."/>
        </authorList>
    </citation>
    <scope>NUCLEOTIDE SEQUENCE [LARGE SCALE GENOMIC DNA]</scope>
    <source>
        <strain evidence="3">cv. 10/8</strain>
        <tissue evidence="2">Leaf</tissue>
    </source>
</reference>
<dbReference type="Proteomes" id="UP000265520">
    <property type="component" value="Unassembled WGS sequence"/>
</dbReference>
<evidence type="ECO:0000313" key="2">
    <source>
        <dbReference type="EMBL" id="MCI90711.1"/>
    </source>
</evidence>
<accession>A0A392VUR9</accession>
<comment type="caution">
    <text evidence="2">The sequence shown here is derived from an EMBL/GenBank/DDBJ whole genome shotgun (WGS) entry which is preliminary data.</text>
</comment>
<protein>
    <submittedName>
        <fullName evidence="2">Uncharacterized protein</fullName>
    </submittedName>
</protein>
<dbReference type="EMBL" id="LXQA011251885">
    <property type="protein sequence ID" value="MCI90711.1"/>
    <property type="molecule type" value="Genomic_DNA"/>
</dbReference>
<evidence type="ECO:0000256" key="1">
    <source>
        <dbReference type="SAM" id="MobiDB-lite"/>
    </source>
</evidence>